<evidence type="ECO:0000259" key="3">
    <source>
        <dbReference type="Pfam" id="PF17648"/>
    </source>
</evidence>
<feature type="domain" description="Luciferase" evidence="3">
    <location>
        <begin position="227"/>
        <end position="317"/>
    </location>
</feature>
<dbReference type="OrthoDB" id="5358398at2759"/>
<sequence length="420" mass="49233">MARLKFLEWESTPTYFYHTDTYTSSDESSIIDMVFQWLTYILSVIYSQLSYAYSSPVLFTYDAFRLSLSAFRSLHWLYQMALLTYVYVLIAGRYQAYLNLGRGGTPSTFAGFLRVTRLRAYGGLWNIFQPPPTPPDMHPYRGKLDSLALPQREGQRPYVGGIAPQRQLDQKTPPSTFNDLLVMFREKVQQHQAVIEMRPSFLEGRTTAIFARPSQWTHNRPVIHQFGYEISHPHKNDGSLHMVLHPEDVGTIIEKGWGERHPLARGSWYWRIIHWLWRRKRTDARPSRPPVPEYLCFIYAPRNDAEKAVIETLLNAAIWFATGYDPETGVREEEELTDLPAPETRAEKKNRDEMSKPEHLNDLCDRFSDWFDSFSDVAWKWFIRIGSVAFVIWIMGLHTVLLRSFVFSYWGWVMYRYNLG</sequence>
<feature type="transmembrane region" description="Helical" evidence="2">
    <location>
        <begin position="388"/>
        <end position="412"/>
    </location>
</feature>
<feature type="transmembrane region" description="Helical" evidence="2">
    <location>
        <begin position="73"/>
        <end position="92"/>
    </location>
</feature>
<keyword evidence="2" id="KW-0812">Transmembrane</keyword>
<proteinExistence type="predicted"/>
<dbReference type="AlphaFoldDB" id="A0A2J6R790"/>
<reference evidence="4 5" key="1">
    <citation type="submission" date="2016-04" db="EMBL/GenBank/DDBJ databases">
        <title>A degradative enzymes factory behind the ericoid mycorrhizal symbiosis.</title>
        <authorList>
            <consortium name="DOE Joint Genome Institute"/>
            <person name="Martino E."/>
            <person name="Morin E."/>
            <person name="Grelet G."/>
            <person name="Kuo A."/>
            <person name="Kohler A."/>
            <person name="Daghino S."/>
            <person name="Barry K."/>
            <person name="Choi C."/>
            <person name="Cichocki N."/>
            <person name="Clum A."/>
            <person name="Copeland A."/>
            <person name="Hainaut M."/>
            <person name="Haridas S."/>
            <person name="Labutti K."/>
            <person name="Lindquist E."/>
            <person name="Lipzen A."/>
            <person name="Khouja H.-R."/>
            <person name="Murat C."/>
            <person name="Ohm R."/>
            <person name="Olson A."/>
            <person name="Spatafora J."/>
            <person name="Veneault-Fourrey C."/>
            <person name="Henrissat B."/>
            <person name="Grigoriev I."/>
            <person name="Martin F."/>
            <person name="Perotto S."/>
        </authorList>
    </citation>
    <scope>NUCLEOTIDE SEQUENCE [LARGE SCALE GENOMIC DNA]</scope>
    <source>
        <strain evidence="4 5">F</strain>
    </source>
</reference>
<evidence type="ECO:0000256" key="2">
    <source>
        <dbReference type="SAM" id="Phobius"/>
    </source>
</evidence>
<feature type="transmembrane region" description="Helical" evidence="2">
    <location>
        <begin position="34"/>
        <end position="53"/>
    </location>
</feature>
<accession>A0A2J6R790</accession>
<dbReference type="InterPro" id="IPR048273">
    <property type="entry name" value="Luciferase"/>
</dbReference>
<organism evidence="4 5">
    <name type="scientific">Hyaloscypha variabilis (strain UAMH 11265 / GT02V1 / F)</name>
    <name type="common">Meliniomyces variabilis</name>
    <dbReference type="NCBI Taxonomy" id="1149755"/>
    <lineage>
        <taxon>Eukaryota</taxon>
        <taxon>Fungi</taxon>
        <taxon>Dikarya</taxon>
        <taxon>Ascomycota</taxon>
        <taxon>Pezizomycotina</taxon>
        <taxon>Leotiomycetes</taxon>
        <taxon>Helotiales</taxon>
        <taxon>Hyaloscyphaceae</taxon>
        <taxon>Hyaloscypha</taxon>
        <taxon>Hyaloscypha variabilis</taxon>
    </lineage>
</organism>
<dbReference type="EMBL" id="KZ613954">
    <property type="protein sequence ID" value="PMD34385.1"/>
    <property type="molecule type" value="Genomic_DNA"/>
</dbReference>
<protein>
    <recommendedName>
        <fullName evidence="3">Luciferase domain-containing protein</fullName>
    </recommendedName>
</protein>
<evidence type="ECO:0000313" key="4">
    <source>
        <dbReference type="EMBL" id="PMD34385.1"/>
    </source>
</evidence>
<keyword evidence="5" id="KW-1185">Reference proteome</keyword>
<feature type="region of interest" description="Disordered" evidence="1">
    <location>
        <begin position="331"/>
        <end position="352"/>
    </location>
</feature>
<keyword evidence="2" id="KW-1133">Transmembrane helix</keyword>
<dbReference type="PANTHER" id="PTHR38695">
    <property type="entry name" value="AMINO ACID PERMEASE_ SLC12A DOMAIN-CONTAINING PROTEIN"/>
    <property type="match status" value="1"/>
</dbReference>
<gene>
    <name evidence="4" type="ORF">L207DRAFT_605012</name>
</gene>
<dbReference type="Pfam" id="PF17648">
    <property type="entry name" value="Luciferase"/>
    <property type="match status" value="1"/>
</dbReference>
<dbReference type="STRING" id="1149755.A0A2J6R790"/>
<dbReference type="InterPro" id="IPR040841">
    <property type="entry name" value="Luciferase_dom"/>
</dbReference>
<keyword evidence="2" id="KW-0472">Membrane</keyword>
<name>A0A2J6R790_HYAVF</name>
<dbReference type="Proteomes" id="UP000235786">
    <property type="component" value="Unassembled WGS sequence"/>
</dbReference>
<dbReference type="PANTHER" id="PTHR38695:SF1">
    <property type="entry name" value="AMINO ACID PERMEASE_ SLC12A DOMAIN-CONTAINING PROTEIN"/>
    <property type="match status" value="1"/>
</dbReference>
<evidence type="ECO:0000313" key="5">
    <source>
        <dbReference type="Proteomes" id="UP000235786"/>
    </source>
</evidence>
<evidence type="ECO:0000256" key="1">
    <source>
        <dbReference type="SAM" id="MobiDB-lite"/>
    </source>
</evidence>